<dbReference type="Gene3D" id="1.10.720.30">
    <property type="entry name" value="SAP domain"/>
    <property type="match status" value="1"/>
</dbReference>
<dbReference type="InterPro" id="IPR036361">
    <property type="entry name" value="SAP_dom_sf"/>
</dbReference>
<evidence type="ECO:0000313" key="3">
    <source>
        <dbReference type="Proteomes" id="UP000004423"/>
    </source>
</evidence>
<evidence type="ECO:0000259" key="1">
    <source>
        <dbReference type="Pfam" id="PF12949"/>
    </source>
</evidence>
<dbReference type="Pfam" id="PF12949">
    <property type="entry name" value="HeH"/>
    <property type="match status" value="1"/>
</dbReference>
<dbReference type="InterPro" id="IPR025856">
    <property type="entry name" value="HeH/LEM_domain"/>
</dbReference>
<feature type="domain" description="HeH/LEM" evidence="1">
    <location>
        <begin position="38"/>
        <end position="67"/>
    </location>
</feature>
<name>A0AAV3FRZ6_STRCB</name>
<evidence type="ECO:0000313" key="2">
    <source>
        <dbReference type="EMBL" id="EIQ81504.1"/>
    </source>
</evidence>
<reference evidence="2 3" key="1">
    <citation type="journal article" date="2012" name="PLoS ONE">
        <title>Gene Repertoire Evolution of Streptococcus pyogenes Inferred from Phylogenomic Analysis with Streptococcus canis and Streptococcus dysgalactiae.</title>
        <authorList>
            <person name="Lefebure T."/>
            <person name="Richards V.P."/>
            <person name="Lang P."/>
            <person name="Pavinski-Bitar P."/>
            <person name="Stanhope M.J."/>
        </authorList>
    </citation>
    <scope>NUCLEOTIDE SEQUENCE [LARGE SCALE GENOMIC DNA]</scope>
    <source>
        <strain evidence="2 3">FSL Z3-227</strain>
    </source>
</reference>
<dbReference type="InterPro" id="IPR036269">
    <property type="entry name" value="Rho_N_sf"/>
</dbReference>
<gene>
    <name evidence="2" type="ORF">SCAZ3_03730</name>
</gene>
<accession>A0AAV3FRZ6</accession>
<dbReference type="Proteomes" id="UP000004423">
    <property type="component" value="Unassembled WGS sequence"/>
</dbReference>
<dbReference type="SUPFAM" id="SSF68912">
    <property type="entry name" value="Rho N-terminal domain-like"/>
    <property type="match status" value="1"/>
</dbReference>
<sequence length="77" mass="8579">MAIYINTKTRNTIETDLVVSGGDWELVSEQQASDKEPTVPELKAKLEELGIDYDKKAKKPELLALLESAESNQDEAE</sequence>
<proteinExistence type="predicted"/>
<comment type="caution">
    <text evidence="2">The sequence shown here is derived from an EMBL/GenBank/DDBJ whole genome shotgun (WGS) entry which is preliminary data.</text>
</comment>
<protein>
    <recommendedName>
        <fullName evidence="1">HeH/LEM domain-containing protein</fullName>
    </recommendedName>
</protein>
<organism evidence="2 3">
    <name type="scientific">Streptococcus canis FSL Z3-227</name>
    <dbReference type="NCBI Taxonomy" id="482234"/>
    <lineage>
        <taxon>Bacteria</taxon>
        <taxon>Bacillati</taxon>
        <taxon>Bacillota</taxon>
        <taxon>Bacilli</taxon>
        <taxon>Lactobacillales</taxon>
        <taxon>Streptococcaceae</taxon>
        <taxon>Streptococcus</taxon>
    </lineage>
</organism>
<dbReference type="RefSeq" id="WP_003047533.1">
    <property type="nucleotide sequence ID" value="NZ_AIDX01000001.2"/>
</dbReference>
<dbReference type="EMBL" id="AIDX01000001">
    <property type="protein sequence ID" value="EIQ81504.1"/>
    <property type="molecule type" value="Genomic_DNA"/>
</dbReference>
<dbReference type="AlphaFoldDB" id="A0AAV3FRZ6"/>